<dbReference type="RefSeq" id="WP_254267205.1">
    <property type="nucleotide sequence ID" value="NZ_CP100400.1"/>
</dbReference>
<feature type="transmembrane region" description="Helical" evidence="1">
    <location>
        <begin position="90"/>
        <end position="109"/>
    </location>
</feature>
<accession>A0ABD5PXY2</accession>
<reference evidence="2 3" key="1">
    <citation type="journal article" date="2019" name="Int. J. Syst. Evol. Microbiol.">
        <title>The Global Catalogue of Microorganisms (GCM) 10K type strain sequencing project: providing services to taxonomists for standard genome sequencing and annotation.</title>
        <authorList>
            <consortium name="The Broad Institute Genomics Platform"/>
            <consortium name="The Broad Institute Genome Sequencing Center for Infectious Disease"/>
            <person name="Wu L."/>
            <person name="Ma J."/>
        </authorList>
    </citation>
    <scope>NUCLEOTIDE SEQUENCE [LARGE SCALE GENOMIC DNA]</scope>
    <source>
        <strain evidence="2 3">XZYJ18</strain>
    </source>
</reference>
<dbReference type="EMBL" id="JBHSHT010000001">
    <property type="protein sequence ID" value="MFC4823314.1"/>
    <property type="molecule type" value="Genomic_DNA"/>
</dbReference>
<proteinExistence type="predicted"/>
<evidence type="ECO:0000256" key="1">
    <source>
        <dbReference type="SAM" id="Phobius"/>
    </source>
</evidence>
<organism evidence="2 3">
    <name type="scientific">Halorussus aquaticus</name>
    <dbReference type="NCBI Taxonomy" id="2953748"/>
    <lineage>
        <taxon>Archaea</taxon>
        <taxon>Methanobacteriati</taxon>
        <taxon>Methanobacteriota</taxon>
        <taxon>Stenosarchaea group</taxon>
        <taxon>Halobacteria</taxon>
        <taxon>Halobacteriales</taxon>
        <taxon>Haladaptataceae</taxon>
        <taxon>Halorussus</taxon>
    </lineage>
</organism>
<dbReference type="AlphaFoldDB" id="A0ABD5PXY2"/>
<sequence>MSAKLAFLANNWTWLVGALLAALFTYWWWDERNEHEHQSPGETVDRVTSRAESATGGALSGFRALLVGLASIGMTVAVEFLQLAGDLNELLGGVPFIVGYLIYGGLSFVGIEWDISPQVLGFAFILILLVAAMAKFGQPGGDRA</sequence>
<dbReference type="Proteomes" id="UP001595945">
    <property type="component" value="Unassembled WGS sequence"/>
</dbReference>
<feature type="transmembrane region" description="Helical" evidence="1">
    <location>
        <begin position="62"/>
        <end position="83"/>
    </location>
</feature>
<protein>
    <submittedName>
        <fullName evidence="2">Uncharacterized protein</fullName>
    </submittedName>
</protein>
<feature type="transmembrane region" description="Helical" evidence="1">
    <location>
        <begin position="12"/>
        <end position="29"/>
    </location>
</feature>
<keyword evidence="1" id="KW-0472">Membrane</keyword>
<dbReference type="GeneID" id="73045638"/>
<gene>
    <name evidence="2" type="ORF">ACFO9K_03460</name>
</gene>
<feature type="transmembrane region" description="Helical" evidence="1">
    <location>
        <begin position="115"/>
        <end position="134"/>
    </location>
</feature>
<name>A0ABD5PXY2_9EURY</name>
<evidence type="ECO:0000313" key="3">
    <source>
        <dbReference type="Proteomes" id="UP001595945"/>
    </source>
</evidence>
<keyword evidence="1" id="KW-0812">Transmembrane</keyword>
<comment type="caution">
    <text evidence="2">The sequence shown here is derived from an EMBL/GenBank/DDBJ whole genome shotgun (WGS) entry which is preliminary data.</text>
</comment>
<keyword evidence="1" id="KW-1133">Transmembrane helix</keyword>
<keyword evidence="3" id="KW-1185">Reference proteome</keyword>
<evidence type="ECO:0000313" key="2">
    <source>
        <dbReference type="EMBL" id="MFC4823314.1"/>
    </source>
</evidence>